<keyword evidence="2" id="KW-1185">Reference proteome</keyword>
<organism evidence="1 2">
    <name type="scientific">Phakopsora pachyrhizi</name>
    <name type="common">Asian soybean rust disease fungus</name>
    <dbReference type="NCBI Taxonomy" id="170000"/>
    <lineage>
        <taxon>Eukaryota</taxon>
        <taxon>Fungi</taxon>
        <taxon>Dikarya</taxon>
        <taxon>Basidiomycota</taxon>
        <taxon>Pucciniomycotina</taxon>
        <taxon>Pucciniomycetes</taxon>
        <taxon>Pucciniales</taxon>
        <taxon>Phakopsoraceae</taxon>
        <taxon>Phakopsora</taxon>
    </lineage>
</organism>
<protein>
    <submittedName>
        <fullName evidence="1">Expressed protein</fullName>
    </submittedName>
</protein>
<evidence type="ECO:0000313" key="2">
    <source>
        <dbReference type="Proteomes" id="UP001153365"/>
    </source>
</evidence>
<proteinExistence type="predicted"/>
<reference evidence="1" key="1">
    <citation type="submission" date="2022-06" db="EMBL/GenBank/DDBJ databases">
        <authorList>
            <consortium name="SYNGENTA / RWTH Aachen University"/>
        </authorList>
    </citation>
    <scope>NUCLEOTIDE SEQUENCE</scope>
</reference>
<dbReference type="AlphaFoldDB" id="A0AAV0B4P1"/>
<accession>A0AAV0B4P1</accession>
<comment type="caution">
    <text evidence="1">The sequence shown here is derived from an EMBL/GenBank/DDBJ whole genome shotgun (WGS) entry which is preliminary data.</text>
</comment>
<dbReference type="EMBL" id="CALTRL010002582">
    <property type="protein sequence ID" value="CAH7676082.1"/>
    <property type="molecule type" value="Genomic_DNA"/>
</dbReference>
<dbReference type="SUPFAM" id="SSF48371">
    <property type="entry name" value="ARM repeat"/>
    <property type="match status" value="1"/>
</dbReference>
<gene>
    <name evidence="1" type="ORF">PPACK8108_LOCUS11180</name>
</gene>
<dbReference type="InterPro" id="IPR016024">
    <property type="entry name" value="ARM-type_fold"/>
</dbReference>
<sequence>MLPPHSINRIHAQFDRSKWPRADPNSDKFELLRPRDGAAESIVNEMFDDMMRRRELASLPPAAKQDMLNFSLEKKWTLIYNDRYTELDDLLKHIVIYNTIFEKKS</sequence>
<evidence type="ECO:0000313" key="1">
    <source>
        <dbReference type="EMBL" id="CAH7676082.1"/>
    </source>
</evidence>
<dbReference type="Proteomes" id="UP001153365">
    <property type="component" value="Unassembled WGS sequence"/>
</dbReference>
<name>A0AAV0B4P1_PHAPC</name>